<evidence type="ECO:0000313" key="2">
    <source>
        <dbReference type="EMBL" id="AKT43377.1"/>
    </source>
</evidence>
<dbReference type="RefSeq" id="WP_245678080.1">
    <property type="nucleotide sequence ID" value="NZ_CP012159.1"/>
</dbReference>
<dbReference type="PROSITE" id="PS51257">
    <property type="entry name" value="PROKAR_LIPOPROTEIN"/>
    <property type="match status" value="1"/>
</dbReference>
<dbReference type="InterPro" id="IPR017937">
    <property type="entry name" value="Thioredoxin_CS"/>
</dbReference>
<accession>A0A0K1ERT6</accession>
<keyword evidence="1" id="KW-0676">Redox-active center</keyword>
<dbReference type="STRING" id="52.CMC5_076090"/>
<keyword evidence="3" id="KW-1185">Reference proteome</keyword>
<dbReference type="EMBL" id="CP012159">
    <property type="protein sequence ID" value="AKT43377.1"/>
    <property type="molecule type" value="Genomic_DNA"/>
</dbReference>
<dbReference type="AlphaFoldDB" id="A0A0K1ERT6"/>
<dbReference type="InterPro" id="IPR036249">
    <property type="entry name" value="Thioredoxin-like_sf"/>
</dbReference>
<evidence type="ECO:0008006" key="4">
    <source>
        <dbReference type="Google" id="ProtNLM"/>
    </source>
</evidence>
<reference evidence="2 3" key="1">
    <citation type="submission" date="2015-07" db="EMBL/GenBank/DDBJ databases">
        <title>Genome analysis of myxobacterium Chondromyces crocatus Cm c5 reveals a high potential for natural compound synthesis and the genetic basis for the loss of fruiting body formation.</title>
        <authorList>
            <person name="Zaburannyi N."/>
            <person name="Bunk B."/>
            <person name="Maier J."/>
            <person name="Overmann J."/>
            <person name="Mueller R."/>
        </authorList>
    </citation>
    <scope>NUCLEOTIDE SEQUENCE [LARGE SCALE GENOMIC DNA]</scope>
    <source>
        <strain evidence="2 3">Cm c5</strain>
    </source>
</reference>
<gene>
    <name evidence="2" type="ORF">CMC5_076090</name>
</gene>
<dbReference type="PROSITE" id="PS00194">
    <property type="entry name" value="THIOREDOXIN_1"/>
    <property type="match status" value="1"/>
</dbReference>
<evidence type="ECO:0000313" key="3">
    <source>
        <dbReference type="Proteomes" id="UP000067626"/>
    </source>
</evidence>
<evidence type="ECO:0000256" key="1">
    <source>
        <dbReference type="ARBA" id="ARBA00023284"/>
    </source>
</evidence>
<organism evidence="2 3">
    <name type="scientific">Chondromyces crocatus</name>
    <dbReference type="NCBI Taxonomy" id="52"/>
    <lineage>
        <taxon>Bacteria</taxon>
        <taxon>Pseudomonadati</taxon>
        <taxon>Myxococcota</taxon>
        <taxon>Polyangia</taxon>
        <taxon>Polyangiales</taxon>
        <taxon>Polyangiaceae</taxon>
        <taxon>Chondromyces</taxon>
    </lineage>
</organism>
<dbReference type="KEGG" id="ccro:CMC5_076090"/>
<dbReference type="Proteomes" id="UP000067626">
    <property type="component" value="Chromosome"/>
</dbReference>
<proteinExistence type="predicted"/>
<dbReference type="SUPFAM" id="SSF52833">
    <property type="entry name" value="Thioredoxin-like"/>
    <property type="match status" value="1"/>
</dbReference>
<name>A0A0K1ERT6_CHOCO</name>
<sequence>MQKDELVRWAGVGAVGLSLLSGCVSEELAPPFPNGSGQDAIDVAAYPESPYGIRVGSTIANYKFVGYANASEVNDALQEIRLSDFYNPTGEDVYSDEGRDVQYGAGKAKPKALLIVVSSVWCGPCNYEAEKVLPDEYKRFAPHGEFLLQLADGGTPGDPAKQRDLYNWTRKYKVDYPSAIDPSYKLGSLFNADAYPANMIVDTRDMSIVQVVSGSPSSGFWNTFQRVVDGTL</sequence>
<protein>
    <recommendedName>
        <fullName evidence="4">Thioredoxin domain-containing protein</fullName>
    </recommendedName>
</protein>
<dbReference type="Gene3D" id="3.40.30.10">
    <property type="entry name" value="Glutaredoxin"/>
    <property type="match status" value="1"/>
</dbReference>